<feature type="domain" description="Ice-binding protein C-terminal" evidence="2">
    <location>
        <begin position="175"/>
        <end position="199"/>
    </location>
</feature>
<name>B1Y3U2_LEPCP</name>
<gene>
    <name evidence="3" type="ordered locus">Lcho_1067</name>
</gene>
<dbReference type="NCBIfam" id="TIGR02595">
    <property type="entry name" value="PEP_CTERM"/>
    <property type="match status" value="1"/>
</dbReference>
<dbReference type="AlphaFoldDB" id="B1Y3U2"/>
<dbReference type="KEGG" id="lch:Lcho_1067"/>
<feature type="signal peptide" evidence="1">
    <location>
        <begin position="1"/>
        <end position="22"/>
    </location>
</feature>
<accession>B1Y3U2</accession>
<dbReference type="Pfam" id="PF07589">
    <property type="entry name" value="PEP-CTERM"/>
    <property type="match status" value="1"/>
</dbReference>
<sequence length="202" mass="21057" precursor="true">MKTLIHATGAALLATASMAAQADTFSFTSEFSDLTGFATGTKDAAVTTDTLTKGGDSFALFNNANDFLTYTFSIASATDVAIKFWSGSSNKDKLGSLTVSWLDSLDDAVTLAGGSSVLTFSPSFIDGVAPSPAGDLATYNATGLAAGTYTFRIDSNSNRDFRVDTFSAVGTNVTPVPEPETYAMMLAGLGAIGYLGRRRKMK</sequence>
<dbReference type="RefSeq" id="WP_012346098.1">
    <property type="nucleotide sequence ID" value="NC_010524.1"/>
</dbReference>
<proteinExistence type="predicted"/>
<dbReference type="NCBIfam" id="NF038126">
    <property type="entry name" value="PEP_CTERM_FxDxF"/>
    <property type="match status" value="1"/>
</dbReference>
<reference evidence="3 4" key="1">
    <citation type="submission" date="2008-03" db="EMBL/GenBank/DDBJ databases">
        <title>Complete sequence of Leptothrix cholodnii SP-6.</title>
        <authorList>
            <consortium name="US DOE Joint Genome Institute"/>
            <person name="Copeland A."/>
            <person name="Lucas S."/>
            <person name="Lapidus A."/>
            <person name="Glavina del Rio T."/>
            <person name="Dalin E."/>
            <person name="Tice H."/>
            <person name="Bruce D."/>
            <person name="Goodwin L."/>
            <person name="Pitluck S."/>
            <person name="Chertkov O."/>
            <person name="Brettin T."/>
            <person name="Detter J.C."/>
            <person name="Han C."/>
            <person name="Kuske C.R."/>
            <person name="Schmutz J."/>
            <person name="Larimer F."/>
            <person name="Land M."/>
            <person name="Hauser L."/>
            <person name="Kyrpides N."/>
            <person name="Lykidis A."/>
            <person name="Emerson D."/>
            <person name="Richardson P."/>
        </authorList>
    </citation>
    <scope>NUCLEOTIDE SEQUENCE [LARGE SCALE GENOMIC DNA]</scope>
    <source>
        <strain evidence="4">ATCC 51168 / LMG 8142 / SP-6</strain>
    </source>
</reference>
<organism evidence="3 4">
    <name type="scientific">Leptothrix cholodnii (strain ATCC 51168 / LMG 8142 / SP-6)</name>
    <name type="common">Leptothrix discophora (strain SP-6)</name>
    <dbReference type="NCBI Taxonomy" id="395495"/>
    <lineage>
        <taxon>Bacteria</taxon>
        <taxon>Pseudomonadati</taxon>
        <taxon>Pseudomonadota</taxon>
        <taxon>Betaproteobacteria</taxon>
        <taxon>Burkholderiales</taxon>
        <taxon>Sphaerotilaceae</taxon>
        <taxon>Leptothrix</taxon>
    </lineage>
</organism>
<keyword evidence="4" id="KW-1185">Reference proteome</keyword>
<feature type="chain" id="PRO_5002773314" description="Ice-binding protein C-terminal domain-containing protein" evidence="1">
    <location>
        <begin position="23"/>
        <end position="202"/>
    </location>
</feature>
<dbReference type="HOGENOM" id="CLU_1466759_0_0_4"/>
<keyword evidence="1" id="KW-0732">Signal</keyword>
<evidence type="ECO:0000313" key="3">
    <source>
        <dbReference type="EMBL" id="ACB33336.1"/>
    </source>
</evidence>
<evidence type="ECO:0000256" key="1">
    <source>
        <dbReference type="SAM" id="SignalP"/>
    </source>
</evidence>
<dbReference type="InterPro" id="IPR013424">
    <property type="entry name" value="Ice-binding_C"/>
</dbReference>
<evidence type="ECO:0000259" key="2">
    <source>
        <dbReference type="Pfam" id="PF07589"/>
    </source>
</evidence>
<dbReference type="Proteomes" id="UP000001693">
    <property type="component" value="Chromosome"/>
</dbReference>
<protein>
    <recommendedName>
        <fullName evidence="2">Ice-binding protein C-terminal domain-containing protein</fullName>
    </recommendedName>
</protein>
<evidence type="ECO:0000313" key="4">
    <source>
        <dbReference type="Proteomes" id="UP000001693"/>
    </source>
</evidence>
<dbReference type="EMBL" id="CP001013">
    <property type="protein sequence ID" value="ACB33336.1"/>
    <property type="molecule type" value="Genomic_DNA"/>
</dbReference>
<dbReference type="STRING" id="395495.Lcho_1067"/>
<dbReference type="OrthoDB" id="8546032at2"/>